<gene>
    <name evidence="2" type="ordered locus">Hbut_1070</name>
</gene>
<dbReference type="AlphaFoldDB" id="A2BLQ2"/>
<dbReference type="InterPro" id="IPR030662">
    <property type="entry name" value="DPH6/MJ0570"/>
</dbReference>
<dbReference type="NCBIfam" id="TIGR00290">
    <property type="entry name" value="MJ0570_dom"/>
    <property type="match status" value="1"/>
</dbReference>
<sequence length="231" mass="26240">MPLACSMFSGGKDSTYALHWAVLHGYDVCCLISIRPRAGWDSMLLHYPGIELTRLQARALRLPLLEYELSTREEADLARVFRDVRRHGCRILVAGALLSDYQRLRFAAAAEEAGLEIMAPLWRKNQEEYMRSLVREGFKILVQSVQAYGLPPSLVGRVLDEDTVEEIIKLARRYGFNPAFEGGEAETLVLDAPLFREELRVYGRVMRLGPDHYFYQIVRAELVPKPSLGGQ</sequence>
<dbReference type="Pfam" id="PF01902">
    <property type="entry name" value="Diphthami_syn_2"/>
    <property type="match status" value="1"/>
</dbReference>
<protein>
    <submittedName>
        <fullName evidence="2">Universally conserved protein</fullName>
    </submittedName>
</protein>
<dbReference type="HOGENOM" id="CLU_010289_0_2_2"/>
<accession>A2BLQ2</accession>
<dbReference type="InterPro" id="IPR014729">
    <property type="entry name" value="Rossmann-like_a/b/a_fold"/>
</dbReference>
<dbReference type="Gene3D" id="3.40.50.620">
    <property type="entry name" value="HUPs"/>
    <property type="match status" value="1"/>
</dbReference>
<feature type="domain" description="Diphthamide synthase" evidence="1">
    <location>
        <begin position="6"/>
        <end position="220"/>
    </location>
</feature>
<organism evidence="2 3">
    <name type="scientific">Hyperthermus butylicus (strain DSM 5456 / JCM 9403 / PLM1-5)</name>
    <dbReference type="NCBI Taxonomy" id="415426"/>
    <lineage>
        <taxon>Archaea</taxon>
        <taxon>Thermoproteota</taxon>
        <taxon>Thermoprotei</taxon>
        <taxon>Desulfurococcales</taxon>
        <taxon>Pyrodictiaceae</taxon>
        <taxon>Hyperthermus</taxon>
    </lineage>
</organism>
<dbReference type="Gene3D" id="3.90.1490.10">
    <property type="entry name" value="putative n-type atp pyrophosphatase, domain 2"/>
    <property type="match status" value="1"/>
</dbReference>
<dbReference type="EMBL" id="CP000493">
    <property type="protein sequence ID" value="ABM80913.1"/>
    <property type="molecule type" value="Genomic_DNA"/>
</dbReference>
<evidence type="ECO:0000313" key="3">
    <source>
        <dbReference type="Proteomes" id="UP000002593"/>
    </source>
</evidence>
<dbReference type="NCBIfam" id="TIGR03679">
    <property type="entry name" value="arCOG00187"/>
    <property type="match status" value="1"/>
</dbReference>
<evidence type="ECO:0000313" key="2">
    <source>
        <dbReference type="EMBL" id="ABM80913.1"/>
    </source>
</evidence>
<dbReference type="CDD" id="cd01994">
    <property type="entry name" value="AANH_PF0828-like"/>
    <property type="match status" value="1"/>
</dbReference>
<dbReference type="GO" id="GO:0017178">
    <property type="term" value="F:diphthine-ammonia ligase activity"/>
    <property type="evidence" value="ECO:0007669"/>
    <property type="project" value="TreeGrafter"/>
</dbReference>
<dbReference type="STRING" id="415426.Hbut_1070"/>
<dbReference type="InterPro" id="IPR002761">
    <property type="entry name" value="Diphthami_syn_dom"/>
</dbReference>
<dbReference type="PIRSF" id="PIRSF039123">
    <property type="entry name" value="Diphthamide_synthase"/>
    <property type="match status" value="1"/>
</dbReference>
<dbReference type="eggNOG" id="arCOG00035">
    <property type="taxonomic scope" value="Archaea"/>
</dbReference>
<keyword evidence="3" id="KW-1185">Reference proteome</keyword>
<reference evidence="2 3" key="1">
    <citation type="journal article" date="2007" name="Archaea">
        <title>The genome of Hyperthermus butylicus: a sulfur-reducing, peptide fermenting, neutrophilic Crenarchaeote growing up to 108 degrees C.</title>
        <authorList>
            <person name="Brugger K."/>
            <person name="Chen L."/>
            <person name="Stark M."/>
            <person name="Zibat A."/>
            <person name="Redder P."/>
            <person name="Ruepp A."/>
            <person name="Awayez M."/>
            <person name="She Q."/>
            <person name="Garrett R.A."/>
            <person name="Klenk H.P."/>
        </authorList>
    </citation>
    <scope>NUCLEOTIDE SEQUENCE [LARGE SCALE GENOMIC DNA]</scope>
    <source>
        <strain evidence="3">DSM 5456 / JCM 9403 / PLM1-5</strain>
    </source>
</reference>
<dbReference type="PANTHER" id="PTHR12196">
    <property type="entry name" value="DOMAIN OF UNKNOWN FUNCTION 71 DUF71 -CONTAINING PROTEIN"/>
    <property type="match status" value="1"/>
</dbReference>
<dbReference type="OrthoDB" id="372052at2157"/>
<dbReference type="RefSeq" id="WP_011822231.1">
    <property type="nucleotide sequence ID" value="NC_008818.1"/>
</dbReference>
<name>A2BLQ2_HYPBU</name>
<evidence type="ECO:0000259" key="1">
    <source>
        <dbReference type="Pfam" id="PF01902"/>
    </source>
</evidence>
<dbReference type="KEGG" id="hbu:Hbut_1070"/>
<dbReference type="GO" id="GO:0017183">
    <property type="term" value="P:protein histidyl modification to diphthamide"/>
    <property type="evidence" value="ECO:0007669"/>
    <property type="project" value="TreeGrafter"/>
</dbReference>
<dbReference type="EnsemblBacteria" id="ABM80913">
    <property type="protein sequence ID" value="ABM80913"/>
    <property type="gene ID" value="Hbut_1070"/>
</dbReference>
<dbReference type="SUPFAM" id="SSF52402">
    <property type="entry name" value="Adenine nucleotide alpha hydrolases-like"/>
    <property type="match status" value="1"/>
</dbReference>
<dbReference type="Proteomes" id="UP000002593">
    <property type="component" value="Chromosome"/>
</dbReference>
<proteinExistence type="predicted"/>
<dbReference type="GeneID" id="4782402"/>
<dbReference type="PANTHER" id="PTHR12196:SF2">
    <property type="entry name" value="DIPHTHINE--AMMONIA LIGASE"/>
    <property type="match status" value="1"/>
</dbReference>
<dbReference type="InterPro" id="IPR022427">
    <property type="entry name" value="MJ0570_ATP-bd"/>
</dbReference>